<reference evidence="1 2" key="1">
    <citation type="journal article" date="2015" name="Fungal Genet. Biol.">
        <title>Evolution of novel wood decay mechanisms in Agaricales revealed by the genome sequences of Fistulina hepatica and Cylindrobasidium torrendii.</title>
        <authorList>
            <person name="Floudas D."/>
            <person name="Held B.W."/>
            <person name="Riley R."/>
            <person name="Nagy L.G."/>
            <person name="Koehler G."/>
            <person name="Ransdell A.S."/>
            <person name="Younus H."/>
            <person name="Chow J."/>
            <person name="Chiniquy J."/>
            <person name="Lipzen A."/>
            <person name="Tritt A."/>
            <person name="Sun H."/>
            <person name="Haridas S."/>
            <person name="LaButti K."/>
            <person name="Ohm R.A."/>
            <person name="Kues U."/>
            <person name="Blanchette R.A."/>
            <person name="Grigoriev I.V."/>
            <person name="Minto R.E."/>
            <person name="Hibbett D.S."/>
        </authorList>
    </citation>
    <scope>NUCLEOTIDE SEQUENCE [LARGE SCALE GENOMIC DNA]</scope>
    <source>
        <strain evidence="1 2">ATCC 64428</strain>
    </source>
</reference>
<accession>A0A0D7A2Z7</accession>
<name>A0A0D7A2Z7_9AGAR</name>
<sequence length="244" mass="26922">MMFLLRSSMESTSGGYVTPHLHVPQEVWSQGGAKLNNLAEKNRAISIIANAMKELQNGSSEIFGPGNVCSGFGMGIGSIGPKEVDAWMAKLDEFSGACDAVVSSFGKKLSVGEGFAVKKNKWGDKWSEKMTRKFDKLNFTGAGKNLDSPSEYVMGLRGLFKDAQLLDEHTRAVLMHNTTSSLYNPVQAPSSSYHAFPMDYRVAVEARLKRSSEFFASVLLTFVVRDLSLLLDKYVKKCEKWLAE</sequence>
<evidence type="ECO:0000313" key="2">
    <source>
        <dbReference type="Proteomes" id="UP000054144"/>
    </source>
</evidence>
<evidence type="ECO:0000313" key="1">
    <source>
        <dbReference type="EMBL" id="KIY45372.1"/>
    </source>
</evidence>
<dbReference type="Proteomes" id="UP000054144">
    <property type="component" value="Unassembled WGS sequence"/>
</dbReference>
<keyword evidence="2" id="KW-1185">Reference proteome</keyword>
<dbReference type="EMBL" id="KN882048">
    <property type="protein sequence ID" value="KIY45372.1"/>
    <property type="molecule type" value="Genomic_DNA"/>
</dbReference>
<organism evidence="1 2">
    <name type="scientific">Fistulina hepatica ATCC 64428</name>
    <dbReference type="NCBI Taxonomy" id="1128425"/>
    <lineage>
        <taxon>Eukaryota</taxon>
        <taxon>Fungi</taxon>
        <taxon>Dikarya</taxon>
        <taxon>Basidiomycota</taxon>
        <taxon>Agaricomycotina</taxon>
        <taxon>Agaricomycetes</taxon>
        <taxon>Agaricomycetidae</taxon>
        <taxon>Agaricales</taxon>
        <taxon>Fistulinaceae</taxon>
        <taxon>Fistulina</taxon>
    </lineage>
</organism>
<proteinExistence type="predicted"/>
<gene>
    <name evidence="1" type="ORF">FISHEDRAFT_66954</name>
</gene>
<dbReference type="AlphaFoldDB" id="A0A0D7A2Z7"/>
<dbReference type="PANTHER" id="PTHR37327:SF1">
    <property type="entry name" value="MICROTUBULE INTERACTING AND TRANSPORT DOMAIN-CONTAINING PROTEIN"/>
    <property type="match status" value="1"/>
</dbReference>
<protein>
    <submittedName>
        <fullName evidence="1">Uncharacterized protein</fullName>
    </submittedName>
</protein>
<dbReference type="PANTHER" id="PTHR37327">
    <property type="entry name" value="CHROMOSOME 1, WHOLE GENOME SHOTGUN SEQUENCE"/>
    <property type="match status" value="1"/>
</dbReference>
<dbReference type="OrthoDB" id="2245455at2759"/>